<organism evidence="2 3">
    <name type="scientific">Candidatus Filomicrobium marinum</name>
    <dbReference type="NCBI Taxonomy" id="1608628"/>
    <lineage>
        <taxon>Bacteria</taxon>
        <taxon>Pseudomonadati</taxon>
        <taxon>Pseudomonadota</taxon>
        <taxon>Alphaproteobacteria</taxon>
        <taxon>Hyphomicrobiales</taxon>
        <taxon>Hyphomicrobiaceae</taxon>
        <taxon>Filomicrobium</taxon>
    </lineage>
</organism>
<dbReference type="KEGG" id="fil:BN1229_v1_2009"/>
<proteinExistence type="predicted"/>
<reference evidence="3" key="1">
    <citation type="submission" date="2015-02" db="EMBL/GenBank/DDBJ databases">
        <authorList>
            <person name="Chooi Y.-H."/>
        </authorList>
    </citation>
    <scope>NUCLEOTIDE SEQUENCE [LARGE SCALE GENOMIC DNA]</scope>
    <source>
        <strain evidence="3">strain Y</strain>
    </source>
</reference>
<evidence type="ECO:0000313" key="3">
    <source>
        <dbReference type="Proteomes" id="UP000033187"/>
    </source>
</evidence>
<dbReference type="EMBL" id="LN829119">
    <property type="protein sequence ID" value="CPR19114.1"/>
    <property type="molecule type" value="Genomic_DNA"/>
</dbReference>
<dbReference type="KEGG" id="fiy:BN1229_v1_2013"/>
<feature type="transmembrane region" description="Helical" evidence="1">
    <location>
        <begin position="12"/>
        <end position="32"/>
    </location>
</feature>
<keyword evidence="3" id="KW-1185">Reference proteome</keyword>
<sequence>MSRQSGDHDWGATYSIVLTGILVVGFIGMVLYDKMGNFFSRTSIATSTMEAINGNAPKELNANWSKKFPLQNPKKLTEFIETAHRDHAPLDGPNYPKNEALQFVGASSIRGKDVKGTPESMRGYYKSKTGRDVLVETFLCGGDICGIDIRWN</sequence>
<evidence type="ECO:0000256" key="1">
    <source>
        <dbReference type="SAM" id="Phobius"/>
    </source>
</evidence>
<dbReference type="Proteomes" id="UP000033187">
    <property type="component" value="Chromosome 1"/>
</dbReference>
<keyword evidence="1" id="KW-0472">Membrane</keyword>
<keyword evidence="1" id="KW-0812">Transmembrane</keyword>
<accession>A0A0D6JG19</accession>
<gene>
    <name evidence="2" type="ORF">YBN1229_v1_2013</name>
</gene>
<dbReference type="AlphaFoldDB" id="A0A0D6JG19"/>
<keyword evidence="1" id="KW-1133">Transmembrane helix</keyword>
<name>A0A0D6JG19_9HYPH</name>
<protein>
    <submittedName>
        <fullName evidence="2">Uncharacterized protein</fullName>
    </submittedName>
</protein>
<dbReference type="RefSeq" id="WP_046478087.1">
    <property type="nucleotide sequence ID" value="NZ_LN829118.1"/>
</dbReference>
<evidence type="ECO:0000313" key="2">
    <source>
        <dbReference type="EMBL" id="CPR19114.1"/>
    </source>
</evidence>